<evidence type="ECO:0000259" key="2">
    <source>
        <dbReference type="Pfam" id="PF15443"/>
    </source>
</evidence>
<sequence>MGQQPGAQPSWAPPEERDEAQQPTVAPSIEGHGQVVLISEFCKQHEYCVTLQDLRAISCQNSSSNNCARRGPKRSGDSLADSADAPAAKSKRSAEKPQRAEHNAADSGKRESPGAPPGLPGSGTEDVTRGAGAGAQLLLVLCRASALCTQLPRLQLLLRQVHAQCRRPPAALVGILVQPLPEEEAESRRRLENLLCDVFAPHNPAVEVHTAVFCPGRPQGILDVQRAASQAHRVPLVDHGTQTDGPLIHMSPLSCSCVTCATCPGSSTCWRRLGLCHSRIFDVLLPRNCPAMTGRGLPGLLTFYRKPSRKPSTTSNSRAPDPQDCCCGPRSSGSCLLHR</sequence>
<dbReference type="PANTHER" id="PTHR22234">
    <property type="entry name" value="TESTIS SPERMATOCYTE APOPTOSIS-RELATED GENE 1 PROTEIN"/>
    <property type="match status" value="1"/>
</dbReference>
<organism evidence="3">
    <name type="scientific">Castor canadensis</name>
    <name type="common">American beaver</name>
    <dbReference type="NCBI Taxonomy" id="51338"/>
    <lineage>
        <taxon>Eukaryota</taxon>
        <taxon>Metazoa</taxon>
        <taxon>Chordata</taxon>
        <taxon>Craniata</taxon>
        <taxon>Vertebrata</taxon>
        <taxon>Euteleostomi</taxon>
        <taxon>Mammalia</taxon>
        <taxon>Eutheria</taxon>
        <taxon>Euarchontoglires</taxon>
        <taxon>Glires</taxon>
        <taxon>Rodentia</taxon>
        <taxon>Castorimorpha</taxon>
        <taxon>Castoridae</taxon>
        <taxon>Castor</taxon>
    </lineage>
</organism>
<evidence type="ECO:0000256" key="1">
    <source>
        <dbReference type="SAM" id="MobiDB-lite"/>
    </source>
</evidence>
<reference evidence="3" key="1">
    <citation type="submission" date="2023-09" db="UniProtKB">
        <authorList>
            <consortium name="Ensembl"/>
        </authorList>
    </citation>
    <scope>IDENTIFICATION</scope>
</reference>
<feature type="compositionally biased region" description="Low complexity" evidence="1">
    <location>
        <begin position="77"/>
        <end position="88"/>
    </location>
</feature>
<feature type="domain" description="C2orf72-like C-terminal" evidence="2">
    <location>
        <begin position="170"/>
        <end position="232"/>
    </location>
</feature>
<protein>
    <recommendedName>
        <fullName evidence="2">C2orf72-like C-terminal domain-containing protein</fullName>
    </recommendedName>
</protein>
<feature type="region of interest" description="Disordered" evidence="1">
    <location>
        <begin position="1"/>
        <end position="28"/>
    </location>
</feature>
<feature type="region of interest" description="Disordered" evidence="1">
    <location>
        <begin position="62"/>
        <end position="128"/>
    </location>
</feature>
<name>A0A8C0WFM6_CASCN</name>
<dbReference type="InterPro" id="IPR026717">
    <property type="entry name" value="SPATA3"/>
</dbReference>
<feature type="compositionally biased region" description="Basic and acidic residues" evidence="1">
    <location>
        <begin position="92"/>
        <end position="112"/>
    </location>
</feature>
<dbReference type="Ensembl" id="ENSCCNT00000013884.1">
    <property type="protein sequence ID" value="ENSCCNP00000010566.1"/>
    <property type="gene ID" value="ENSCCNG00000011032.1"/>
</dbReference>
<feature type="region of interest" description="Disordered" evidence="1">
    <location>
        <begin position="303"/>
        <end position="339"/>
    </location>
</feature>
<dbReference type="InterPro" id="IPR027868">
    <property type="entry name" value="C2orf72-like_C"/>
</dbReference>
<accession>A0A8C0WFM6</accession>
<dbReference type="PANTHER" id="PTHR22234:SF2">
    <property type="entry name" value="SPERMATOGENESIS ASSOCIATED 3"/>
    <property type="match status" value="1"/>
</dbReference>
<evidence type="ECO:0000313" key="3">
    <source>
        <dbReference type="Ensembl" id="ENSCCNP00000010566.1"/>
    </source>
</evidence>
<dbReference type="Pfam" id="PF15443">
    <property type="entry name" value="DUF4630"/>
    <property type="match status" value="1"/>
</dbReference>
<dbReference type="Pfam" id="PF15662">
    <property type="entry name" value="SPATA3"/>
    <property type="match status" value="1"/>
</dbReference>
<proteinExistence type="predicted"/>
<dbReference type="AlphaFoldDB" id="A0A8C0WFM6"/>